<dbReference type="AlphaFoldDB" id="A0A399ENZ7"/>
<evidence type="ECO:0000259" key="3">
    <source>
        <dbReference type="Pfam" id="PF02826"/>
    </source>
</evidence>
<protein>
    <submittedName>
        <fullName evidence="4">(S)-sulfolactate dehydrogenase</fullName>
        <ecNumber evidence="4">1.1.1.310</ecNumber>
    </submittedName>
</protein>
<dbReference type="SUPFAM" id="SSF52283">
    <property type="entry name" value="Formate/glycerate dehydrogenase catalytic domain-like"/>
    <property type="match status" value="1"/>
</dbReference>
<evidence type="ECO:0000256" key="1">
    <source>
        <dbReference type="RuleBase" id="RU003719"/>
    </source>
</evidence>
<feature type="domain" description="D-isomer specific 2-hydroxyacid dehydrogenase catalytic" evidence="2">
    <location>
        <begin position="2"/>
        <end position="302"/>
    </location>
</feature>
<dbReference type="EC" id="1.1.1.310" evidence="4"/>
<organism evidence="4 5">
    <name type="scientific">Meiothermus luteus</name>
    <dbReference type="NCBI Taxonomy" id="2026184"/>
    <lineage>
        <taxon>Bacteria</taxon>
        <taxon>Thermotogati</taxon>
        <taxon>Deinococcota</taxon>
        <taxon>Deinococci</taxon>
        <taxon>Thermales</taxon>
        <taxon>Thermaceae</taxon>
        <taxon>Meiothermus</taxon>
    </lineage>
</organism>
<dbReference type="InterPro" id="IPR006139">
    <property type="entry name" value="D-isomer_2_OHA_DH_cat_dom"/>
</dbReference>
<evidence type="ECO:0000313" key="5">
    <source>
        <dbReference type="Proteomes" id="UP000265800"/>
    </source>
</evidence>
<dbReference type="Gene3D" id="3.40.50.720">
    <property type="entry name" value="NAD(P)-binding Rossmann-like Domain"/>
    <property type="match status" value="2"/>
</dbReference>
<dbReference type="PANTHER" id="PTHR42938:SF9">
    <property type="entry name" value="FORMATE DEHYDROGENASE 1"/>
    <property type="match status" value="1"/>
</dbReference>
<dbReference type="GO" id="GO:0102155">
    <property type="term" value="F:S-sulfolactate dehydrogenase activity"/>
    <property type="evidence" value="ECO:0007669"/>
    <property type="project" value="UniProtKB-EC"/>
</dbReference>
<keyword evidence="5" id="KW-1185">Reference proteome</keyword>
<dbReference type="RefSeq" id="WP_119360131.1">
    <property type="nucleotide sequence ID" value="NZ_QWKZ01000041.1"/>
</dbReference>
<name>A0A399ENZ7_9DEIN</name>
<accession>A0A399ENZ7</accession>
<comment type="caution">
    <text evidence="4">The sequence shown here is derived from an EMBL/GenBank/DDBJ whole genome shotgun (WGS) entry which is preliminary data.</text>
</comment>
<dbReference type="InterPro" id="IPR006140">
    <property type="entry name" value="D-isomer_DH_NAD-bd"/>
</dbReference>
<proteinExistence type="inferred from homology"/>
<dbReference type="OrthoDB" id="9805416at2"/>
<sequence>MIVVCEFIAPSGLERLQRSGLEVLYDPGLWRDRAALKAHLGRATALIVRNQTRVDAELLEAAPCLRVVGRLGVGLDNIERPALEARGVALCFARGINAGAVAEYVLAAMLHLARNLAGAAAHVAEGGWDRTAFGGFELAGKTLGLLGLGEVGLRVARRARAFGMRVVAADPARLPWESVVQDMEIELCTTVGVIEQAQFLSLHVPLTQETRHLIRAETLARMPRGSYLINTARGELVHAADLAEALRTGHLAGAVLDVVDPEPLPPDHVLRGVPNLYITPHVAGLTAEAQEVVGLRVAEGVLRELGVEA</sequence>
<dbReference type="InterPro" id="IPR036291">
    <property type="entry name" value="NAD(P)-bd_dom_sf"/>
</dbReference>
<keyword evidence="1 4" id="KW-0560">Oxidoreductase</keyword>
<dbReference type="CDD" id="cd12173">
    <property type="entry name" value="PGDH_4"/>
    <property type="match status" value="1"/>
</dbReference>
<feature type="domain" description="D-isomer specific 2-hydroxyacid dehydrogenase NAD-binding" evidence="3">
    <location>
        <begin position="106"/>
        <end position="283"/>
    </location>
</feature>
<gene>
    <name evidence="4" type="primary">slcC</name>
    <name evidence="4" type="ORF">Mlute_01501</name>
</gene>
<dbReference type="Pfam" id="PF02826">
    <property type="entry name" value="2-Hacid_dh_C"/>
    <property type="match status" value="1"/>
</dbReference>
<evidence type="ECO:0000313" key="4">
    <source>
        <dbReference type="EMBL" id="RIH85708.1"/>
    </source>
</evidence>
<dbReference type="SUPFAM" id="SSF51735">
    <property type="entry name" value="NAD(P)-binding Rossmann-fold domains"/>
    <property type="match status" value="1"/>
</dbReference>
<dbReference type="Proteomes" id="UP000265800">
    <property type="component" value="Unassembled WGS sequence"/>
</dbReference>
<evidence type="ECO:0000259" key="2">
    <source>
        <dbReference type="Pfam" id="PF00389"/>
    </source>
</evidence>
<comment type="similarity">
    <text evidence="1">Belongs to the D-isomer specific 2-hydroxyacid dehydrogenase family.</text>
</comment>
<dbReference type="GO" id="GO:0051287">
    <property type="term" value="F:NAD binding"/>
    <property type="evidence" value="ECO:0007669"/>
    <property type="project" value="InterPro"/>
</dbReference>
<dbReference type="Pfam" id="PF00389">
    <property type="entry name" value="2-Hacid_dh"/>
    <property type="match status" value="1"/>
</dbReference>
<dbReference type="EMBL" id="QWKZ01000041">
    <property type="protein sequence ID" value="RIH85708.1"/>
    <property type="molecule type" value="Genomic_DNA"/>
</dbReference>
<reference evidence="4 5" key="1">
    <citation type="submission" date="2018-08" db="EMBL/GenBank/DDBJ databases">
        <title>Meiothermus luteus KCTC 52599 genome sequencing project.</title>
        <authorList>
            <person name="Da Costa M.S."/>
            <person name="Albuquerque L."/>
            <person name="Raposo P."/>
            <person name="Froufe H.J.C."/>
            <person name="Barroso C.S."/>
            <person name="Egas C."/>
        </authorList>
    </citation>
    <scope>NUCLEOTIDE SEQUENCE [LARGE SCALE GENOMIC DNA]</scope>
    <source>
        <strain evidence="4 5">KCTC 52599</strain>
    </source>
</reference>
<dbReference type="PANTHER" id="PTHR42938">
    <property type="entry name" value="FORMATE DEHYDROGENASE 1"/>
    <property type="match status" value="1"/>
</dbReference>